<evidence type="ECO:0000256" key="3">
    <source>
        <dbReference type="ARBA" id="ARBA00034808"/>
    </source>
</evidence>
<dbReference type="PANTHER" id="PTHR13710:SF154">
    <property type="entry name" value="RECQ HELICASE, PUTATIVE (AFU_ORTHOLOGUE AFUA_6G14720)-RELATED"/>
    <property type="match status" value="1"/>
</dbReference>
<proteinExistence type="inferred from homology"/>
<evidence type="ECO:0000256" key="2">
    <source>
        <dbReference type="ARBA" id="ARBA00034617"/>
    </source>
</evidence>
<dbReference type="GO" id="GO:0000724">
    <property type="term" value="P:double-strand break repair via homologous recombination"/>
    <property type="evidence" value="ECO:0007669"/>
    <property type="project" value="TreeGrafter"/>
</dbReference>
<gene>
    <name evidence="5" type="ORF">B0A54_17433</name>
</gene>
<feature type="domain" description="Helicase C-terminal" evidence="4">
    <location>
        <begin position="1"/>
        <end position="140"/>
    </location>
</feature>
<dbReference type="STRING" id="329885.A0A4V5N3Z9"/>
<organism evidence="5 6">
    <name type="scientific">Friedmanniomyces endolithicus</name>
    <dbReference type="NCBI Taxonomy" id="329885"/>
    <lineage>
        <taxon>Eukaryota</taxon>
        <taxon>Fungi</taxon>
        <taxon>Dikarya</taxon>
        <taxon>Ascomycota</taxon>
        <taxon>Pezizomycotina</taxon>
        <taxon>Dothideomycetes</taxon>
        <taxon>Dothideomycetidae</taxon>
        <taxon>Mycosphaerellales</taxon>
        <taxon>Teratosphaeriaceae</taxon>
        <taxon>Friedmanniomyces</taxon>
    </lineage>
</organism>
<evidence type="ECO:0000313" key="5">
    <source>
        <dbReference type="EMBL" id="TKA25639.1"/>
    </source>
</evidence>
<dbReference type="InterPro" id="IPR027417">
    <property type="entry name" value="P-loop_NTPase"/>
</dbReference>
<protein>
    <recommendedName>
        <fullName evidence="3">DNA 3'-5' helicase</fullName>
        <ecNumber evidence="3">5.6.2.4</ecNumber>
    </recommendedName>
</protein>
<dbReference type="SUPFAM" id="SSF52540">
    <property type="entry name" value="P-loop containing nucleoside triphosphate hydrolases"/>
    <property type="match status" value="1"/>
</dbReference>
<name>A0A4V5N3Z9_9PEZI</name>
<evidence type="ECO:0000256" key="1">
    <source>
        <dbReference type="ARBA" id="ARBA00005446"/>
    </source>
</evidence>
<dbReference type="GO" id="GO:0005737">
    <property type="term" value="C:cytoplasm"/>
    <property type="evidence" value="ECO:0007669"/>
    <property type="project" value="TreeGrafter"/>
</dbReference>
<dbReference type="PROSITE" id="PS51194">
    <property type="entry name" value="HELICASE_CTER"/>
    <property type="match status" value="1"/>
</dbReference>
<dbReference type="GO" id="GO:0009378">
    <property type="term" value="F:four-way junction helicase activity"/>
    <property type="evidence" value="ECO:0007669"/>
    <property type="project" value="TreeGrafter"/>
</dbReference>
<dbReference type="AlphaFoldDB" id="A0A4V5N3Z9"/>
<dbReference type="Gene3D" id="3.40.50.300">
    <property type="entry name" value="P-loop containing nucleotide triphosphate hydrolases"/>
    <property type="match status" value="1"/>
</dbReference>
<evidence type="ECO:0000313" key="6">
    <source>
        <dbReference type="Proteomes" id="UP000310066"/>
    </source>
</evidence>
<evidence type="ECO:0000259" key="4">
    <source>
        <dbReference type="PROSITE" id="PS51194"/>
    </source>
</evidence>
<dbReference type="GO" id="GO:0043138">
    <property type="term" value="F:3'-5' DNA helicase activity"/>
    <property type="evidence" value="ECO:0007669"/>
    <property type="project" value="UniProtKB-EC"/>
</dbReference>
<dbReference type="Proteomes" id="UP000310066">
    <property type="component" value="Unassembled WGS sequence"/>
</dbReference>
<dbReference type="EMBL" id="NAJP01000154">
    <property type="protein sequence ID" value="TKA25639.1"/>
    <property type="molecule type" value="Genomic_DNA"/>
</dbReference>
<dbReference type="PANTHER" id="PTHR13710">
    <property type="entry name" value="DNA HELICASE RECQ FAMILY MEMBER"/>
    <property type="match status" value="1"/>
</dbReference>
<accession>A0A4V5N3Z9</accession>
<dbReference type="EC" id="5.6.2.4" evidence="3"/>
<dbReference type="Pfam" id="PF00271">
    <property type="entry name" value="Helicase_C"/>
    <property type="match status" value="1"/>
</dbReference>
<comment type="caution">
    <text evidence="5">The sequence shown here is derived from an EMBL/GenBank/DDBJ whole genome shotgun (WGS) entry which is preliminary data.</text>
</comment>
<reference evidence="5 6" key="1">
    <citation type="submission" date="2017-03" db="EMBL/GenBank/DDBJ databases">
        <title>Genomes of endolithic fungi from Antarctica.</title>
        <authorList>
            <person name="Coleine C."/>
            <person name="Masonjones S."/>
            <person name="Stajich J.E."/>
        </authorList>
    </citation>
    <scope>NUCLEOTIDE SEQUENCE [LARGE SCALE GENOMIC DNA]</scope>
    <source>
        <strain evidence="5 6">CCFEE 5311</strain>
    </source>
</reference>
<dbReference type="InterPro" id="IPR001650">
    <property type="entry name" value="Helicase_C-like"/>
</dbReference>
<dbReference type="GO" id="GO:0005694">
    <property type="term" value="C:chromosome"/>
    <property type="evidence" value="ECO:0007669"/>
    <property type="project" value="TreeGrafter"/>
</dbReference>
<dbReference type="OrthoDB" id="2608216at2759"/>
<comment type="similarity">
    <text evidence="1">Belongs to the helicase family. RecQ subfamily.</text>
</comment>
<sequence>MLGCDSYTAESGTPTVKKAILDRWVQIPEIPYIVATTALAEGFDYPYVRLVLNIDEPESLVIFAPESGRAGRDGQCAYSMVILPATWEPQVAGDATMDVPGEKSYRDDLSLRKRHDKRAVHRYLRSEQCYRTPLTEHLDIALHRRWCMPDDVPCDVCRTALQDPIRPVETARHEPVHTGLNLIQQKRLRAHTELAQYRLDLAGVKGTCLLYRALNNGRRNEDDSSFSLTRAAFGA</sequence>
<comment type="catalytic activity">
    <reaction evidence="2">
        <text>Couples ATP hydrolysis with the unwinding of duplex DNA by translocating in the 3'-5' direction.</text>
        <dbReference type="EC" id="5.6.2.4"/>
    </reaction>
</comment>